<keyword evidence="1" id="KW-0472">Membrane</keyword>
<dbReference type="Gene3D" id="2.30.30.40">
    <property type="entry name" value="SH3 Domains"/>
    <property type="match status" value="1"/>
</dbReference>
<evidence type="ECO:0000259" key="2">
    <source>
        <dbReference type="Pfam" id="PF08239"/>
    </source>
</evidence>
<dbReference type="PROSITE" id="PS51257">
    <property type="entry name" value="PROKAR_LIPOPROTEIN"/>
    <property type="match status" value="1"/>
</dbReference>
<feature type="transmembrane region" description="Helical" evidence="1">
    <location>
        <begin position="12"/>
        <end position="28"/>
    </location>
</feature>
<dbReference type="InterPro" id="IPR003646">
    <property type="entry name" value="SH3-like_bac-type"/>
</dbReference>
<evidence type="ECO:0000256" key="1">
    <source>
        <dbReference type="SAM" id="Phobius"/>
    </source>
</evidence>
<evidence type="ECO:0000313" key="3">
    <source>
        <dbReference type="EMBL" id="KAB2933988.1"/>
    </source>
</evidence>
<keyword evidence="1" id="KW-0812">Transmembrane</keyword>
<reference evidence="3 4" key="1">
    <citation type="submission" date="2019-10" db="EMBL/GenBank/DDBJ databases">
        <title>Extracellular Electron Transfer in a Candidatus Methanoperedens spp. Enrichment Culture.</title>
        <authorList>
            <person name="Berger S."/>
            <person name="Rangel Shaw D."/>
            <person name="Berben T."/>
            <person name="In 'T Zandt M."/>
            <person name="Frank J."/>
            <person name="Reimann J."/>
            <person name="Jetten M.S.M."/>
            <person name="Welte C.U."/>
        </authorList>
    </citation>
    <scope>NUCLEOTIDE SEQUENCE [LARGE SCALE GENOMIC DNA]</scope>
    <source>
        <strain evidence="3">SB12</strain>
    </source>
</reference>
<keyword evidence="1" id="KW-1133">Transmembrane helix</keyword>
<dbReference type="Proteomes" id="UP000460298">
    <property type="component" value="Unassembled WGS sequence"/>
</dbReference>
<name>A0A833M2S9_9LEPT</name>
<protein>
    <submittedName>
        <fullName evidence="3">SH3 domain-containing protein</fullName>
    </submittedName>
</protein>
<dbReference type="AlphaFoldDB" id="A0A833M2S9"/>
<feature type="domain" description="SH3b" evidence="2">
    <location>
        <begin position="43"/>
        <end position="104"/>
    </location>
</feature>
<gene>
    <name evidence="3" type="ORF">F9K24_05845</name>
</gene>
<accession>A0A833M2S9</accession>
<organism evidence="3 4">
    <name type="scientific">Leptonema illini</name>
    <dbReference type="NCBI Taxonomy" id="183"/>
    <lineage>
        <taxon>Bacteria</taxon>
        <taxon>Pseudomonadati</taxon>
        <taxon>Spirochaetota</taxon>
        <taxon>Spirochaetia</taxon>
        <taxon>Leptospirales</taxon>
        <taxon>Leptospiraceae</taxon>
        <taxon>Leptonema</taxon>
    </lineage>
</organism>
<sequence>MTARNDLNSRRRWTYFTSVMLLFFISVGCGRPGNAGMAVTAEGGLKMREAPDANARVLALVPNRALVEMVEQTGDETEIAGKKGRWTKIRFLDATGWAFGGFLSDAVSEERKIDLHEVFRNGESITFVYEDTGTMNGTCTAYSWKLHADGSVSAENLHCTGFECGYNISNGRWAIADDSLTITATGTTPPDCVGFSQEQLDYRFESFRRKDVHIANRTHKSFEILGPEKAK</sequence>
<dbReference type="Pfam" id="PF08239">
    <property type="entry name" value="SH3_3"/>
    <property type="match status" value="1"/>
</dbReference>
<proteinExistence type="predicted"/>
<evidence type="ECO:0000313" key="4">
    <source>
        <dbReference type="Proteomes" id="UP000460298"/>
    </source>
</evidence>
<comment type="caution">
    <text evidence="3">The sequence shown here is derived from an EMBL/GenBank/DDBJ whole genome shotgun (WGS) entry which is preliminary data.</text>
</comment>
<dbReference type="EMBL" id="WBUI01000004">
    <property type="protein sequence ID" value="KAB2933988.1"/>
    <property type="molecule type" value="Genomic_DNA"/>
</dbReference>